<comment type="caution">
    <text evidence="1">The sequence shown here is derived from an EMBL/GenBank/DDBJ whole genome shotgun (WGS) entry which is preliminary data.</text>
</comment>
<dbReference type="RefSeq" id="WP_144196636.1">
    <property type="nucleotide sequence ID" value="NZ_VCIZ01000002.1"/>
</dbReference>
<gene>
    <name evidence="1" type="ORF">FGG12_05565</name>
</gene>
<organism evidence="1 2">
    <name type="scientific">Cupriavidus campinensis</name>
    <dbReference type="NCBI Taxonomy" id="151783"/>
    <lineage>
        <taxon>Bacteria</taxon>
        <taxon>Pseudomonadati</taxon>
        <taxon>Pseudomonadota</taxon>
        <taxon>Betaproteobacteria</taxon>
        <taxon>Burkholderiales</taxon>
        <taxon>Burkholderiaceae</taxon>
        <taxon>Cupriavidus</taxon>
    </lineage>
</organism>
<protein>
    <recommendedName>
        <fullName evidence="3">MarR family transcriptional regulator</fullName>
    </recommendedName>
</protein>
<name>A0ABY3ETP6_9BURK</name>
<dbReference type="EMBL" id="VCIZ01000002">
    <property type="protein sequence ID" value="TSP13943.1"/>
    <property type="molecule type" value="Genomic_DNA"/>
</dbReference>
<reference evidence="1 2" key="1">
    <citation type="submission" date="2019-05" db="EMBL/GenBank/DDBJ databases">
        <title>Whole genome sequence analysis of Cupriavidus campinensis S14E4C strain.</title>
        <authorList>
            <person name="Abbaszade G."/>
            <person name="Szabo A."/>
            <person name="Toumi M."/>
            <person name="Toth E."/>
        </authorList>
    </citation>
    <scope>NUCLEOTIDE SEQUENCE [LARGE SCALE GENOMIC DNA]</scope>
    <source>
        <strain evidence="1 2">S14E4C</strain>
    </source>
</reference>
<evidence type="ECO:0008006" key="3">
    <source>
        <dbReference type="Google" id="ProtNLM"/>
    </source>
</evidence>
<evidence type="ECO:0000313" key="2">
    <source>
        <dbReference type="Proteomes" id="UP000318943"/>
    </source>
</evidence>
<sequence>MQLTSKQISQLTVIVAGNPDESPVDKDELLERLPYETSKESLQFSIRALVKRGLVTVGAKEKRRGRLRATLIPTDEARQIMGAPAAGASATYVMDEEALKILEALEA</sequence>
<evidence type="ECO:0000313" key="1">
    <source>
        <dbReference type="EMBL" id="TSP13943.1"/>
    </source>
</evidence>
<dbReference type="Proteomes" id="UP000318943">
    <property type="component" value="Unassembled WGS sequence"/>
</dbReference>
<proteinExistence type="predicted"/>
<accession>A0ABY3ETP6</accession>
<keyword evidence="2" id="KW-1185">Reference proteome</keyword>